<reference evidence="2 3" key="1">
    <citation type="submission" date="2021-10" db="EMBL/GenBank/DDBJ databases">
        <title>Anaerobic single-cell dispensing facilitates the cultivation of human gut bacteria.</title>
        <authorList>
            <person name="Afrizal A."/>
        </authorList>
    </citation>
    <scope>NUCLEOTIDE SEQUENCE [LARGE SCALE GENOMIC DNA]</scope>
    <source>
        <strain evidence="2 3">CLA-AA-H273</strain>
    </source>
</reference>
<feature type="region of interest" description="Disordered" evidence="1">
    <location>
        <begin position="814"/>
        <end position="843"/>
    </location>
</feature>
<gene>
    <name evidence="2" type="ORF">LKD75_06465</name>
</gene>
<name>A0AAE2ZZV0_9FIRM</name>
<keyword evidence="3" id="KW-1185">Reference proteome</keyword>
<proteinExistence type="predicted"/>
<sequence length="1734" mass="191421">MTMNWKRNSKKYIAGILTIALAVGAGQSYGSMEVSAQERTLPGIEKLVQDTVASSDGTFHILEIVPAKENATIGYLVGGEEPVSEGRKLSEMPSATERQTAMDSLDAAKFPTTGPVTFSAYSESTGASRTEDVRGRFVFRQDGSGRYNYQQIDAVYREIANGETVAAGERYNRYSALEAAGDSNRDAKSVTPVFSHRSTGGSNGLETTIINGSDSARGYAQGLYAISETDLAAIDKTSFQAKDYVDRTIYQKIGTGETAVYTYLGQIVYGTDAALPDGLKTTSRGVSGNDAGTVVQARTTSGGDAIAAYSAGDITQNLYILDHAQPDSAQLLAKWDDVSKAYTFETIASAYLVDFTANDNGDYYVSAMTVSDKNGDYRLIDTYRKDEAGSYTMVTPGSLQVTYKGEAGFDTANSYDFVGDDREDATETIAYNGGFDNKEWFKKNVLNLSGTSRYESGTATGDDIDTLKIEVTTLTLQELADLADASITAEDSYCGIDLADVDLFYFSGQGNYGAEPSNMISAATVIAKLAFGVDDSGIRTAAARVPVIMDYNFYAKNSTQSNEVLTKLALTLLQVSDDNVASAIAGQGDSYWGNVSVDTLKSAVEGNIRSYASAMQAANADTLTLDTLKEYLNENVYLNNDSSKAYAAEDYLTDLKSDTARAWLYTDVLKEIRYENFLITQENATAAALSEEISKASITRYILNWYLHRSRVKDSLVVLDLEPCYDFGTGALSADSVKGFLGQSSYGGSISITQMASSEFIGKIEDLNDRYDMIYVGARTGTMNVKNNQTVYNDSSMDGLIYTHIGDLYDYKDESDDNKKRLRDDSLSHTSNQYRGPGNDMNSTREKEFEQYISAGYPVVFADALLTGIDGKVGANTKTVDRSSYFYQLIQFALSTDESGNYKYWQKNVFAESQLVPGAAEKAADDSKEALAAAKAAKEAREERQRNFGNHLNLSKLQIEWVKNLGEDYMPTELHYNGDGINDAFLKMRDGKFYLQYIFALSNDAAASQVSTTYDCKLYIDKNSDGRFSGSDVIGQTLSSTEELSGLNLYVRSGQEWKEVAKNDSGHYELRTGYTYKVVRVLPDDYQGVLPWKMIFYDNSDALVRTAVSGYTAVDRGKPVPIKVLQLMSDRKASNDKTLWNLESDSDVKSLLSGIREFNVSIDSVKTSTFINGLISDDQLKKLKTDEQKSEAYYNAAYTTFQQYDMLILGFGDNYQFGSKDQSLKNMAVSEAIRDYIEDGKSVLFTHDSSSYINSTAGSGKRWYWGYEFNKTMRTAVGLDRYGALREYYDDQRNNYRLSDAQRKRYDAYYNILDTQYNYDTAWKPGTDRSSDQTVGNIEGTTKYTTVRYVQNRINAILRKGTSYTSFYFPIRNSLFYQGMDKTTNSQGQITVLGDYKEFGDGAGPDMIVTQVNQGQITNYPYQITTEEQQTLTVAATHYQWLQPNMELDKDGDGKNDIVVWYCLSDLSDNAKTRKSQTEWNNGWGNDNGVNLYNVSPKDVVNNYYIYSMGNVTYSGAGHTEPTGMAEKKLFVNTMVAAYNAGTKAPSVFFRDDNGNTIDSVYMMYDAANKMILDRSNKIQVDFKATDYNILSSATEIRVEFFKESTDADAIEIAYGKDKLKVKPLTGLTVMNSAGTAVDAHVITGGDNHFTEGGKDYYVTGTSYYSVTSDGVYTLAFPASEMGLFSGSGKMTLNDQDAATIYIRATTVYDNGAKRTEGAVKSLTVSAAELFELD</sequence>
<accession>A0AAE2ZZV0</accession>
<feature type="compositionally biased region" description="Basic and acidic residues" evidence="1">
    <location>
        <begin position="814"/>
        <end position="827"/>
    </location>
</feature>
<comment type="caution">
    <text evidence="2">The sequence shown here is derived from an EMBL/GenBank/DDBJ whole genome shotgun (WGS) entry which is preliminary data.</text>
</comment>
<dbReference type="RefSeq" id="WP_227733056.1">
    <property type="nucleotide sequence ID" value="NZ_JAJEPV010000012.1"/>
</dbReference>
<evidence type="ECO:0000256" key="1">
    <source>
        <dbReference type="SAM" id="MobiDB-lite"/>
    </source>
</evidence>
<dbReference type="Proteomes" id="UP001197795">
    <property type="component" value="Unassembled WGS sequence"/>
</dbReference>
<protein>
    <submittedName>
        <fullName evidence="2">DUF5057 domain-containing protein</fullName>
    </submittedName>
</protein>
<evidence type="ECO:0000313" key="3">
    <source>
        <dbReference type="Proteomes" id="UP001197795"/>
    </source>
</evidence>
<evidence type="ECO:0000313" key="2">
    <source>
        <dbReference type="EMBL" id="MCC2119242.1"/>
    </source>
</evidence>
<organism evidence="2 3">
    <name type="scientific">Waltera acetigignens</name>
    <dbReference type="NCBI Taxonomy" id="2981769"/>
    <lineage>
        <taxon>Bacteria</taxon>
        <taxon>Bacillati</taxon>
        <taxon>Bacillota</taxon>
        <taxon>Clostridia</taxon>
        <taxon>Lachnospirales</taxon>
        <taxon>Lachnospiraceae</taxon>
        <taxon>Waltera</taxon>
    </lineage>
</organism>
<dbReference type="EMBL" id="JAJEPV010000012">
    <property type="protein sequence ID" value="MCC2119242.1"/>
    <property type="molecule type" value="Genomic_DNA"/>
</dbReference>